<comment type="caution">
    <text evidence="1">The sequence shown here is derived from an EMBL/GenBank/DDBJ whole genome shotgun (WGS) entry which is preliminary data.</text>
</comment>
<keyword evidence="2" id="KW-1185">Reference proteome</keyword>
<sequence length="70" mass="7219">MMRPPPSGSSRTRRGAHAARLFFSAAVGRSSRGRSLAVLWGCPGVSHAPGVPPKSASAFVLVVLVPPGRV</sequence>
<proteinExistence type="predicted"/>
<dbReference type="EMBL" id="JANPWB010000002">
    <property type="protein sequence ID" value="KAJ1210209.1"/>
    <property type="molecule type" value="Genomic_DNA"/>
</dbReference>
<reference evidence="1" key="1">
    <citation type="journal article" date="2022" name="bioRxiv">
        <title>Sequencing and chromosome-scale assembly of the giantPleurodeles waltlgenome.</title>
        <authorList>
            <person name="Brown T."/>
            <person name="Elewa A."/>
            <person name="Iarovenko S."/>
            <person name="Subramanian E."/>
            <person name="Araus A.J."/>
            <person name="Petzold A."/>
            <person name="Susuki M."/>
            <person name="Suzuki K.-i.T."/>
            <person name="Hayashi T."/>
            <person name="Toyoda A."/>
            <person name="Oliveira C."/>
            <person name="Osipova E."/>
            <person name="Leigh N.D."/>
            <person name="Simon A."/>
            <person name="Yun M.H."/>
        </authorList>
    </citation>
    <scope>NUCLEOTIDE SEQUENCE</scope>
    <source>
        <strain evidence="1">20211129_DDA</strain>
        <tissue evidence="1">Liver</tissue>
    </source>
</reference>
<evidence type="ECO:0000313" key="1">
    <source>
        <dbReference type="EMBL" id="KAJ1210209.1"/>
    </source>
</evidence>
<name>A0AAV7WAV3_PLEWA</name>
<accession>A0AAV7WAV3</accession>
<dbReference type="Proteomes" id="UP001066276">
    <property type="component" value="Chromosome 1_2"/>
</dbReference>
<organism evidence="1 2">
    <name type="scientific">Pleurodeles waltl</name>
    <name type="common">Iberian ribbed newt</name>
    <dbReference type="NCBI Taxonomy" id="8319"/>
    <lineage>
        <taxon>Eukaryota</taxon>
        <taxon>Metazoa</taxon>
        <taxon>Chordata</taxon>
        <taxon>Craniata</taxon>
        <taxon>Vertebrata</taxon>
        <taxon>Euteleostomi</taxon>
        <taxon>Amphibia</taxon>
        <taxon>Batrachia</taxon>
        <taxon>Caudata</taxon>
        <taxon>Salamandroidea</taxon>
        <taxon>Salamandridae</taxon>
        <taxon>Pleurodelinae</taxon>
        <taxon>Pleurodeles</taxon>
    </lineage>
</organism>
<evidence type="ECO:0000313" key="2">
    <source>
        <dbReference type="Proteomes" id="UP001066276"/>
    </source>
</evidence>
<dbReference type="AlphaFoldDB" id="A0AAV7WAV3"/>
<protein>
    <submittedName>
        <fullName evidence="1">Uncharacterized protein</fullName>
    </submittedName>
</protein>
<gene>
    <name evidence="1" type="ORF">NDU88_005577</name>
</gene>